<dbReference type="GO" id="GO:0005576">
    <property type="term" value="C:extracellular region"/>
    <property type="evidence" value="ECO:0007669"/>
    <property type="project" value="UniProtKB-SubCell"/>
</dbReference>
<evidence type="ECO:0000256" key="10">
    <source>
        <dbReference type="ARBA" id="ARBA00033986"/>
    </source>
</evidence>
<dbReference type="InterPro" id="IPR007867">
    <property type="entry name" value="GMC_OxRtase_C"/>
</dbReference>
<sequence>MHFKSLLPVAVVIAGSRLCHAALYQQLSDLPADIDYDFIIAGGGTAGAVVANRLSEVSRYQVLLIEAGPLDRNILNIQVPFFQPRLPSGPYDWNYTTVAQPGLNGRALPYARGRVLGGSSSINFMFYSRGSASDYDRWAKVTGDSGWSWRRLLPYFLKNERWVPPADGHNTTGQFDPTVHSRDGNTLVSLPSYNQTATDGRTIEATEQLGPDFKFNLDLNSGYPLGVGWNQYTVGNGQRSSSSTSYLSDKYVRRRNLHVVLNTHVTRVLPSNSGSAQRPVFRTIEVVPANTNGSNRVQLKAKKEVILSAGSIGSCHILLNSGIGNSTELSAIGIKPLVNLPSVGKNLTDHPLASVTWRVSSNETFDVFSNSPELQAQALEQWQQNKTGPLTTPGINQVIWLRIPNDSPLLQTYPDPASGRQSPHIELAMTNSAGFSGLVGRFVTLGMAIPSPLSRGSLTLASSNPLAPPLINPNFYSSPFDAGAMLQAVRSAQRFFSAPAWEGYVLDHAWPFTEDIITQEGEEGDEAVLAVLRNITQSAWHPIGTLAMSAKGAGYGVVDPDLRVKGVVGLRVVDASVMPYIPAAHTQAPVYAIAERASDLIKAAWDS</sequence>
<keyword evidence="7 17" id="KW-0285">Flavoprotein</keyword>
<evidence type="ECO:0000256" key="3">
    <source>
        <dbReference type="ARBA" id="ARBA00010790"/>
    </source>
</evidence>
<dbReference type="AlphaFoldDB" id="A0A4V1Q317"/>
<evidence type="ECO:0000256" key="17">
    <source>
        <dbReference type="RuleBase" id="RU003968"/>
    </source>
</evidence>
<evidence type="ECO:0000256" key="13">
    <source>
        <dbReference type="ARBA" id="ARBA00034050"/>
    </source>
</evidence>
<comment type="caution">
    <text evidence="20">The sequence shown here is derived from an EMBL/GenBank/DDBJ whole genome shotgun (WGS) entry which is preliminary data.</text>
</comment>
<dbReference type="PANTHER" id="PTHR11552:SF147">
    <property type="entry name" value="CHOLINE DEHYDROGENASE, MITOCHONDRIAL"/>
    <property type="match status" value="1"/>
</dbReference>
<dbReference type="GO" id="GO:0050660">
    <property type="term" value="F:flavin adenine dinucleotide binding"/>
    <property type="evidence" value="ECO:0007669"/>
    <property type="project" value="InterPro"/>
</dbReference>
<dbReference type="InterPro" id="IPR012132">
    <property type="entry name" value="GMC_OxRdtase"/>
</dbReference>
<evidence type="ECO:0000256" key="15">
    <source>
        <dbReference type="PIRSR" id="PIRSR000137-1"/>
    </source>
</evidence>
<keyword evidence="6" id="KW-0964">Secreted</keyword>
<evidence type="ECO:0000256" key="9">
    <source>
        <dbReference type="ARBA" id="ARBA00024699"/>
    </source>
</evidence>
<evidence type="ECO:0000256" key="6">
    <source>
        <dbReference type="ARBA" id="ARBA00022525"/>
    </source>
</evidence>
<evidence type="ECO:0000256" key="1">
    <source>
        <dbReference type="ARBA" id="ARBA00001974"/>
    </source>
</evidence>
<gene>
    <name evidence="20" type="ORF">EST38_g8840</name>
</gene>
<feature type="signal peptide" evidence="18">
    <location>
        <begin position="1"/>
        <end position="21"/>
    </location>
</feature>
<reference evidence="20 21" key="1">
    <citation type="submission" date="2019-01" db="EMBL/GenBank/DDBJ databases">
        <title>Draft genome sequence of Psathyrella aberdarensis IHI B618.</title>
        <authorList>
            <person name="Buettner E."/>
            <person name="Kellner H."/>
        </authorList>
    </citation>
    <scope>NUCLEOTIDE SEQUENCE [LARGE SCALE GENOMIC DNA]</scope>
    <source>
        <strain evidence="20 21">IHI B618</strain>
    </source>
</reference>
<dbReference type="PIRSF" id="PIRSF000137">
    <property type="entry name" value="Alcohol_oxidase"/>
    <property type="match status" value="1"/>
</dbReference>
<dbReference type="Pfam" id="PF00732">
    <property type="entry name" value="GMC_oxred_N"/>
    <property type="match status" value="1"/>
</dbReference>
<comment type="catalytic activity">
    <reaction evidence="12">
        <text>pyranose + acceptor = pyranos-3-ulose + reduced acceptor.</text>
        <dbReference type="EC" id="1.1.99.29"/>
    </reaction>
</comment>
<keyword evidence="21" id="KW-1185">Reference proteome</keyword>
<dbReference type="PROSITE" id="PS00623">
    <property type="entry name" value="GMC_OXRED_1"/>
    <property type="match status" value="1"/>
</dbReference>
<dbReference type="SUPFAM" id="SSF54373">
    <property type="entry name" value="FAD-linked reductases, C-terminal domain"/>
    <property type="match status" value="1"/>
</dbReference>
<evidence type="ECO:0000256" key="14">
    <source>
        <dbReference type="ARBA" id="ARBA00034059"/>
    </source>
</evidence>
<comment type="catalytic activity">
    <reaction evidence="10">
        <text>pyranose + acceptor = pyranos-2-ulose + reduced acceptor.</text>
        <dbReference type="EC" id="1.1.99.29"/>
    </reaction>
</comment>
<comment type="catalytic activity">
    <reaction evidence="13">
        <text>a pyranoside + acceptor = a pyranosid-3-ulose + reduced acceptor.</text>
        <dbReference type="EC" id="1.1.99.29"/>
    </reaction>
</comment>
<proteinExistence type="inferred from homology"/>
<dbReference type="OrthoDB" id="269227at2759"/>
<dbReference type="GO" id="GO:0033718">
    <property type="term" value="F:pyranose dehydrogenase (acceptor) activity"/>
    <property type="evidence" value="ECO:0007669"/>
    <property type="project" value="UniProtKB-EC"/>
</dbReference>
<protein>
    <recommendedName>
        <fullName evidence="5">pyranose dehydrogenase (acceptor)</fullName>
        <ecNumber evidence="5">1.1.99.29</ecNumber>
    </recommendedName>
</protein>
<comment type="cofactor">
    <cofactor evidence="1 16">
        <name>FAD</name>
        <dbReference type="ChEBI" id="CHEBI:57692"/>
    </cofactor>
</comment>
<feature type="active site" description="Proton acceptor" evidence="15">
    <location>
        <position position="585"/>
    </location>
</feature>
<dbReference type="SUPFAM" id="SSF51905">
    <property type="entry name" value="FAD/NAD(P)-binding domain"/>
    <property type="match status" value="1"/>
</dbReference>
<evidence type="ECO:0000256" key="12">
    <source>
        <dbReference type="ARBA" id="ARBA00034029"/>
    </source>
</evidence>
<evidence type="ECO:0000256" key="16">
    <source>
        <dbReference type="PIRSR" id="PIRSR000137-2"/>
    </source>
</evidence>
<dbReference type="Gene3D" id="3.30.560.10">
    <property type="entry name" value="Glucose Oxidase, domain 3"/>
    <property type="match status" value="1"/>
</dbReference>
<accession>A0A4V1Q317</accession>
<dbReference type="PANTHER" id="PTHR11552">
    <property type="entry name" value="GLUCOSE-METHANOL-CHOLINE GMC OXIDOREDUCTASE"/>
    <property type="match status" value="1"/>
</dbReference>
<evidence type="ECO:0000313" key="20">
    <source>
        <dbReference type="EMBL" id="RXW17028.1"/>
    </source>
</evidence>
<feature type="domain" description="Glucose-methanol-choline oxidoreductase N-terminal" evidence="19">
    <location>
        <begin position="113"/>
        <end position="136"/>
    </location>
</feature>
<dbReference type="STRING" id="2316362.A0A4V1Q317"/>
<comment type="catalytic activity">
    <reaction evidence="14">
        <text>a pyranoside + acceptor = a pyranosid-3,4-diulose + reduced acceptor.</text>
        <dbReference type="EC" id="1.1.99.29"/>
    </reaction>
</comment>
<feature type="binding site" evidence="16">
    <location>
        <begin position="540"/>
        <end position="541"/>
    </location>
    <ligand>
        <name>FAD</name>
        <dbReference type="ChEBI" id="CHEBI:57692"/>
    </ligand>
</feature>
<evidence type="ECO:0000256" key="5">
    <source>
        <dbReference type="ARBA" id="ARBA00013177"/>
    </source>
</evidence>
<keyword evidence="18" id="KW-0732">Signal</keyword>
<evidence type="ECO:0000256" key="4">
    <source>
        <dbReference type="ARBA" id="ARBA00011245"/>
    </source>
</evidence>
<feature type="binding site" evidence="16">
    <location>
        <position position="115"/>
    </location>
    <ligand>
        <name>FAD</name>
        <dbReference type="ChEBI" id="CHEBI:57692"/>
    </ligand>
</feature>
<dbReference type="EC" id="1.1.99.29" evidence="5"/>
<evidence type="ECO:0000256" key="8">
    <source>
        <dbReference type="ARBA" id="ARBA00022827"/>
    </source>
</evidence>
<dbReference type="Proteomes" id="UP000290288">
    <property type="component" value="Unassembled WGS sequence"/>
</dbReference>
<dbReference type="InterPro" id="IPR000172">
    <property type="entry name" value="GMC_OxRdtase_N"/>
</dbReference>
<dbReference type="Pfam" id="PF05199">
    <property type="entry name" value="GMC_oxred_C"/>
    <property type="match status" value="1"/>
</dbReference>
<evidence type="ECO:0000256" key="11">
    <source>
        <dbReference type="ARBA" id="ARBA00034010"/>
    </source>
</evidence>
<comment type="subcellular location">
    <subcellularLocation>
        <location evidence="2">Secreted</location>
    </subcellularLocation>
</comment>
<feature type="binding site" evidence="16">
    <location>
        <position position="265"/>
    </location>
    <ligand>
        <name>FAD</name>
        <dbReference type="ChEBI" id="CHEBI:57692"/>
    </ligand>
</feature>
<evidence type="ECO:0000313" key="21">
    <source>
        <dbReference type="Proteomes" id="UP000290288"/>
    </source>
</evidence>
<organism evidence="20 21">
    <name type="scientific">Candolleomyces aberdarensis</name>
    <dbReference type="NCBI Taxonomy" id="2316362"/>
    <lineage>
        <taxon>Eukaryota</taxon>
        <taxon>Fungi</taxon>
        <taxon>Dikarya</taxon>
        <taxon>Basidiomycota</taxon>
        <taxon>Agaricomycotina</taxon>
        <taxon>Agaricomycetes</taxon>
        <taxon>Agaricomycetidae</taxon>
        <taxon>Agaricales</taxon>
        <taxon>Agaricineae</taxon>
        <taxon>Psathyrellaceae</taxon>
        <taxon>Candolleomyces</taxon>
    </lineage>
</organism>
<evidence type="ECO:0000256" key="2">
    <source>
        <dbReference type="ARBA" id="ARBA00004613"/>
    </source>
</evidence>
<comment type="catalytic activity">
    <reaction evidence="11">
        <text>pyranose + acceptor = pyranos-2,3-diulose + reduced acceptor.</text>
        <dbReference type="EC" id="1.1.99.29"/>
    </reaction>
</comment>
<comment type="similarity">
    <text evidence="3 17">Belongs to the GMC oxidoreductase family.</text>
</comment>
<dbReference type="InterPro" id="IPR036188">
    <property type="entry name" value="FAD/NAD-bd_sf"/>
</dbReference>
<feature type="chain" id="PRO_5020527593" description="pyranose dehydrogenase (acceptor)" evidence="18">
    <location>
        <begin position="22"/>
        <end position="607"/>
    </location>
</feature>
<dbReference type="Gene3D" id="3.50.50.60">
    <property type="entry name" value="FAD/NAD(P)-binding domain"/>
    <property type="match status" value="1"/>
</dbReference>
<evidence type="ECO:0000256" key="18">
    <source>
        <dbReference type="SAM" id="SignalP"/>
    </source>
</evidence>
<comment type="subunit">
    <text evidence="4">Monomer.</text>
</comment>
<keyword evidence="8 16" id="KW-0274">FAD</keyword>
<evidence type="ECO:0000259" key="19">
    <source>
        <dbReference type="PROSITE" id="PS00623"/>
    </source>
</evidence>
<name>A0A4V1Q317_9AGAR</name>
<dbReference type="EMBL" id="SDEE01000378">
    <property type="protein sequence ID" value="RXW17028.1"/>
    <property type="molecule type" value="Genomic_DNA"/>
</dbReference>
<feature type="active site" description="Proton donor" evidence="15">
    <location>
        <position position="541"/>
    </location>
</feature>
<evidence type="ECO:0000256" key="7">
    <source>
        <dbReference type="ARBA" id="ARBA00022630"/>
    </source>
</evidence>
<comment type="function">
    <text evidence="9">Catalyzes the single-oxidation or sequential double oxidation reaction of carbohydrates primarily at carbon-2 and/or carbon-3 with the concomitant reduction of the flavin. The enzyme exhibits a broad sugar substrate specificity, oxidizing different aldopyranoses to the corresponding C-1, C-2, C-3 or C-1,2, C-2,3 and C-3,4 (di)dehydro sugars with substrate-specific regioselectivity. Accepts only a narrow range of electron acceptors such as substituted benzoquinones and complexed metal ions and reacts extremely slowly with O(2) as acceptor. May play a role in the natural recycling of plant matter by oxidizing all major monosaccharides in lignocellulose and by reducing quinone compounds or reactive radical species generated during lignin depolymerization.</text>
</comment>